<proteinExistence type="predicted"/>
<keyword evidence="3" id="KW-1185">Reference proteome</keyword>
<evidence type="ECO:0000256" key="1">
    <source>
        <dbReference type="SAM" id="MobiDB-lite"/>
    </source>
</evidence>
<name>L0A1J0_DEIPD</name>
<sequence>MVGAKYENRTAILAYRADVTLQGAFAQHDRELTRQGFRRTSQTSSGNEEVRGQYQREDGMVALHVQRQDNNVFRAEFDLSQAGRAAQGGNQNPVAATQNARTALCLSEAGKPPALVLKVPSADLQRHEDACGRFDVCRCVCHRAFVPLQPRWWP</sequence>
<reference evidence="3" key="1">
    <citation type="submission" date="2012-03" db="EMBL/GenBank/DDBJ databases">
        <title>Complete sequence of chromosome of Deinococcus peraridilitoris DSM 19664.</title>
        <authorList>
            <person name="Lucas S."/>
            <person name="Copeland A."/>
            <person name="Lapidus A."/>
            <person name="Glavina del Rio T."/>
            <person name="Dalin E."/>
            <person name="Tice H."/>
            <person name="Bruce D."/>
            <person name="Goodwin L."/>
            <person name="Pitluck S."/>
            <person name="Peters L."/>
            <person name="Mikhailova N."/>
            <person name="Lu M."/>
            <person name="Kyrpides N."/>
            <person name="Mavromatis K."/>
            <person name="Ivanova N."/>
            <person name="Brettin T."/>
            <person name="Detter J.C."/>
            <person name="Han C."/>
            <person name="Larimer F."/>
            <person name="Land M."/>
            <person name="Hauser L."/>
            <person name="Markowitz V."/>
            <person name="Cheng J.-F."/>
            <person name="Hugenholtz P."/>
            <person name="Woyke T."/>
            <person name="Wu D."/>
            <person name="Pukall R."/>
            <person name="Steenblock K."/>
            <person name="Brambilla E."/>
            <person name="Klenk H.-P."/>
            <person name="Eisen J.A."/>
        </authorList>
    </citation>
    <scope>NUCLEOTIDE SEQUENCE [LARGE SCALE GENOMIC DNA]</scope>
    <source>
        <strain evidence="3">DSM 19664 / LMG 22246 / CIP 109416 / KR-200</strain>
    </source>
</reference>
<dbReference type="HOGENOM" id="CLU_1701377_0_0_0"/>
<feature type="compositionally biased region" description="Polar residues" evidence="1">
    <location>
        <begin position="38"/>
        <end position="47"/>
    </location>
</feature>
<protein>
    <submittedName>
        <fullName evidence="2">Uncharacterized protein</fullName>
    </submittedName>
</protein>
<evidence type="ECO:0000313" key="2">
    <source>
        <dbReference type="EMBL" id="AFZ67691.1"/>
    </source>
</evidence>
<dbReference type="EMBL" id="CP003382">
    <property type="protein sequence ID" value="AFZ67691.1"/>
    <property type="molecule type" value="Genomic_DNA"/>
</dbReference>
<organism evidence="2 3">
    <name type="scientific">Deinococcus peraridilitoris (strain DSM 19664 / LMG 22246 / CIP 109416 / KR-200)</name>
    <dbReference type="NCBI Taxonomy" id="937777"/>
    <lineage>
        <taxon>Bacteria</taxon>
        <taxon>Thermotogati</taxon>
        <taxon>Deinococcota</taxon>
        <taxon>Deinococci</taxon>
        <taxon>Deinococcales</taxon>
        <taxon>Deinococcaceae</taxon>
        <taxon>Deinococcus</taxon>
    </lineage>
</organism>
<dbReference type="Proteomes" id="UP000010467">
    <property type="component" value="Chromosome"/>
</dbReference>
<dbReference type="KEGG" id="dpd:Deipe_2206"/>
<accession>L0A1J0</accession>
<evidence type="ECO:0000313" key="3">
    <source>
        <dbReference type="Proteomes" id="UP000010467"/>
    </source>
</evidence>
<feature type="region of interest" description="Disordered" evidence="1">
    <location>
        <begin position="33"/>
        <end position="53"/>
    </location>
</feature>
<gene>
    <name evidence="2" type="ordered locus">Deipe_2206</name>
</gene>
<dbReference type="PATRIC" id="fig|937777.3.peg.2208"/>
<dbReference type="AlphaFoldDB" id="L0A1J0"/>